<keyword evidence="7 10" id="KW-0573">Peptidoglycan synthesis</keyword>
<evidence type="ECO:0000256" key="4">
    <source>
        <dbReference type="ARBA" id="ARBA00022741"/>
    </source>
</evidence>
<evidence type="ECO:0000259" key="12">
    <source>
        <dbReference type="Pfam" id="PF01225"/>
    </source>
</evidence>
<dbReference type="Gene3D" id="3.40.1390.10">
    <property type="entry name" value="MurE/MurF, N-terminal domain"/>
    <property type="match status" value="1"/>
</dbReference>
<reference evidence="15 16" key="1">
    <citation type="submission" date="2021-03" db="EMBL/GenBank/DDBJ databases">
        <title>Genomic Encyclopedia of Type Strains, Phase IV (KMG-IV): sequencing the most valuable type-strain genomes for metagenomic binning, comparative biology and taxonomic classification.</title>
        <authorList>
            <person name="Goeker M."/>
        </authorList>
    </citation>
    <scope>NUCLEOTIDE SEQUENCE [LARGE SCALE GENOMIC DNA]</scope>
    <source>
        <strain evidence="15 16">DSM 6139</strain>
    </source>
</reference>
<gene>
    <name evidence="10" type="primary">murF</name>
    <name evidence="15" type="ORF">J2Z34_001071</name>
</gene>
<dbReference type="HAMAP" id="MF_02019">
    <property type="entry name" value="MurF"/>
    <property type="match status" value="1"/>
</dbReference>
<evidence type="ECO:0000259" key="13">
    <source>
        <dbReference type="Pfam" id="PF02875"/>
    </source>
</evidence>
<comment type="catalytic activity">
    <reaction evidence="10 11">
        <text>D-alanyl-D-alanine + UDP-N-acetyl-alpha-D-muramoyl-L-alanyl-gamma-D-glutamyl-meso-2,6-diaminopimelate + ATP = UDP-N-acetyl-alpha-D-muramoyl-L-alanyl-gamma-D-glutamyl-meso-2,6-diaminopimeloyl-D-alanyl-D-alanine + ADP + phosphate + H(+)</text>
        <dbReference type="Rhea" id="RHEA:28374"/>
        <dbReference type="ChEBI" id="CHEBI:15378"/>
        <dbReference type="ChEBI" id="CHEBI:30616"/>
        <dbReference type="ChEBI" id="CHEBI:43474"/>
        <dbReference type="ChEBI" id="CHEBI:57822"/>
        <dbReference type="ChEBI" id="CHEBI:61386"/>
        <dbReference type="ChEBI" id="CHEBI:83905"/>
        <dbReference type="ChEBI" id="CHEBI:456216"/>
        <dbReference type="EC" id="6.3.2.10"/>
    </reaction>
</comment>
<dbReference type="Gene3D" id="3.40.1190.10">
    <property type="entry name" value="Mur-like, catalytic domain"/>
    <property type="match status" value="1"/>
</dbReference>
<dbReference type="SUPFAM" id="SSF53623">
    <property type="entry name" value="MurD-like peptide ligases, catalytic domain"/>
    <property type="match status" value="1"/>
</dbReference>
<dbReference type="InterPro" id="IPR051046">
    <property type="entry name" value="MurCDEF_CellWall_CoF430Synth"/>
</dbReference>
<dbReference type="InterPro" id="IPR035911">
    <property type="entry name" value="MurE/MurF_N"/>
</dbReference>
<evidence type="ECO:0000256" key="1">
    <source>
        <dbReference type="ARBA" id="ARBA00022490"/>
    </source>
</evidence>
<keyword evidence="9 10" id="KW-0961">Cell wall biogenesis/degradation</keyword>
<evidence type="ECO:0000256" key="3">
    <source>
        <dbReference type="ARBA" id="ARBA00022618"/>
    </source>
</evidence>
<feature type="binding site" evidence="10">
    <location>
        <begin position="111"/>
        <end position="117"/>
    </location>
    <ligand>
        <name>ATP</name>
        <dbReference type="ChEBI" id="CHEBI:30616"/>
    </ligand>
</feature>
<dbReference type="InterPro" id="IPR004101">
    <property type="entry name" value="Mur_ligase_C"/>
</dbReference>
<dbReference type="EC" id="6.3.2.10" evidence="10 11"/>
<dbReference type="Proteomes" id="UP001519271">
    <property type="component" value="Unassembled WGS sequence"/>
</dbReference>
<keyword evidence="3 10" id="KW-0132">Cell division</keyword>
<dbReference type="InterPro" id="IPR000713">
    <property type="entry name" value="Mur_ligase_N"/>
</dbReference>
<dbReference type="Pfam" id="PF01225">
    <property type="entry name" value="Mur_ligase"/>
    <property type="match status" value="1"/>
</dbReference>
<evidence type="ECO:0000313" key="15">
    <source>
        <dbReference type="EMBL" id="MBP1918595.1"/>
    </source>
</evidence>
<name>A0ABS4G226_9CLOT</name>
<dbReference type="RefSeq" id="WP_209458819.1">
    <property type="nucleotide sequence ID" value="NZ_JAGGKC010000006.1"/>
</dbReference>
<dbReference type="GO" id="GO:0047480">
    <property type="term" value="F:UDP-N-acetylmuramoyl-tripeptide-D-alanyl-D-alanine ligase activity"/>
    <property type="evidence" value="ECO:0007669"/>
    <property type="project" value="UniProtKB-EC"/>
</dbReference>
<dbReference type="SUPFAM" id="SSF53244">
    <property type="entry name" value="MurD-like peptide ligases, peptide-binding domain"/>
    <property type="match status" value="1"/>
</dbReference>
<comment type="caution">
    <text evidence="15">The sequence shown here is derived from an EMBL/GenBank/DDBJ whole genome shotgun (WGS) entry which is preliminary data.</text>
</comment>
<dbReference type="PANTHER" id="PTHR43024">
    <property type="entry name" value="UDP-N-ACETYLMURAMOYL-TRIPEPTIDE--D-ALANYL-D-ALANINE LIGASE"/>
    <property type="match status" value="1"/>
</dbReference>
<evidence type="ECO:0000256" key="9">
    <source>
        <dbReference type="ARBA" id="ARBA00023316"/>
    </source>
</evidence>
<comment type="subcellular location">
    <subcellularLocation>
        <location evidence="10 11">Cytoplasm</location>
    </subcellularLocation>
</comment>
<keyword evidence="8 10" id="KW-0131">Cell cycle</keyword>
<keyword evidence="5 10" id="KW-0067">ATP-binding</keyword>
<organism evidence="15 16">
    <name type="scientific">Youngiibacter multivorans</name>
    <dbReference type="NCBI Taxonomy" id="937251"/>
    <lineage>
        <taxon>Bacteria</taxon>
        <taxon>Bacillati</taxon>
        <taxon>Bacillota</taxon>
        <taxon>Clostridia</taxon>
        <taxon>Eubacteriales</taxon>
        <taxon>Clostridiaceae</taxon>
        <taxon>Youngiibacter</taxon>
    </lineage>
</organism>
<feature type="domain" description="Mur ligase central" evidence="14">
    <location>
        <begin position="109"/>
        <end position="289"/>
    </location>
</feature>
<evidence type="ECO:0000256" key="2">
    <source>
        <dbReference type="ARBA" id="ARBA00022598"/>
    </source>
</evidence>
<dbReference type="NCBIfam" id="TIGR01143">
    <property type="entry name" value="murF"/>
    <property type="match status" value="1"/>
</dbReference>
<dbReference type="SUPFAM" id="SSF63418">
    <property type="entry name" value="MurE/MurF N-terminal domain"/>
    <property type="match status" value="1"/>
</dbReference>
<dbReference type="Gene3D" id="3.90.190.20">
    <property type="entry name" value="Mur ligase, C-terminal domain"/>
    <property type="match status" value="1"/>
</dbReference>
<comment type="similarity">
    <text evidence="10">Belongs to the MurCDEF family. MurF subfamily.</text>
</comment>
<feature type="domain" description="Mur ligase N-terminal catalytic" evidence="12">
    <location>
        <begin position="25"/>
        <end position="72"/>
    </location>
</feature>
<keyword evidence="2 10" id="KW-0436">Ligase</keyword>
<feature type="domain" description="Mur ligase C-terminal" evidence="13">
    <location>
        <begin position="310"/>
        <end position="429"/>
    </location>
</feature>
<proteinExistence type="inferred from homology"/>
<dbReference type="InterPro" id="IPR005863">
    <property type="entry name" value="UDP-N-AcMur_synth"/>
</dbReference>
<evidence type="ECO:0000256" key="11">
    <source>
        <dbReference type="RuleBase" id="RU004136"/>
    </source>
</evidence>
<dbReference type="EMBL" id="JAGGKC010000006">
    <property type="protein sequence ID" value="MBP1918595.1"/>
    <property type="molecule type" value="Genomic_DNA"/>
</dbReference>
<dbReference type="InterPro" id="IPR036615">
    <property type="entry name" value="Mur_ligase_C_dom_sf"/>
</dbReference>
<dbReference type="Pfam" id="PF08245">
    <property type="entry name" value="Mur_ligase_M"/>
    <property type="match status" value="1"/>
</dbReference>
<evidence type="ECO:0000313" key="16">
    <source>
        <dbReference type="Proteomes" id="UP001519271"/>
    </source>
</evidence>
<evidence type="ECO:0000256" key="8">
    <source>
        <dbReference type="ARBA" id="ARBA00023306"/>
    </source>
</evidence>
<evidence type="ECO:0000256" key="10">
    <source>
        <dbReference type="HAMAP-Rule" id="MF_02019"/>
    </source>
</evidence>
<evidence type="ECO:0000256" key="6">
    <source>
        <dbReference type="ARBA" id="ARBA00022960"/>
    </source>
</evidence>
<keyword evidence="16" id="KW-1185">Reference proteome</keyword>
<keyword evidence="4 10" id="KW-0547">Nucleotide-binding</keyword>
<evidence type="ECO:0000256" key="5">
    <source>
        <dbReference type="ARBA" id="ARBA00022840"/>
    </source>
</evidence>
<accession>A0ABS4G226</accession>
<dbReference type="PANTHER" id="PTHR43024:SF1">
    <property type="entry name" value="UDP-N-ACETYLMURAMOYL-TRIPEPTIDE--D-ALANYL-D-ALANINE LIGASE"/>
    <property type="match status" value="1"/>
</dbReference>
<evidence type="ECO:0000259" key="14">
    <source>
        <dbReference type="Pfam" id="PF08245"/>
    </source>
</evidence>
<sequence length="446" mass="49414">MRNISVRDIVDKLDGTLYGSLDAEFSGVYIDTRKVQPGSLYMGFKGEKVDGNELYAEAFLKGATVCVVEREPDSVPEGCAVIKVSSTYRAILDLSFYYRRSLRVKVIGITGSTGKTSTKDILHGMLSKRYKVFKTTGNFNNEIGLPLMIFSLDETYDYAILEMGMSAPLEIHNLARVANPDIAIITNIGLSHIESLGSQENILKAKMEITDFFNQNSLLILNGDDEYLGSIKEKPYRIARGGISRGDTIAKIKELSSDHVSFTVNGKDIIEVGIPGRHNVQNAVLCYIAAKELGISDEDLRFVDVMKSSMRMDLVRMKSLTVINDCYNASPDSMKAGIDYLISFTGRKVAILGTMRELGQESGESHRRVGKFAHDKGVKCLIAVGEYEKEFREGFGDEGFHGFSTFEEAKADLNGLLEESDIVLLKASRGMNFERFLPVLEEFGGK</sequence>
<dbReference type="Pfam" id="PF02875">
    <property type="entry name" value="Mur_ligase_C"/>
    <property type="match status" value="1"/>
</dbReference>
<dbReference type="InterPro" id="IPR013221">
    <property type="entry name" value="Mur_ligase_cen"/>
</dbReference>
<comment type="function">
    <text evidence="10 11">Involved in cell wall formation. Catalyzes the final step in the synthesis of UDP-N-acetylmuramoyl-pentapeptide, the precursor of murein.</text>
</comment>
<comment type="pathway">
    <text evidence="10 11">Cell wall biogenesis; peptidoglycan biosynthesis.</text>
</comment>
<protein>
    <recommendedName>
        <fullName evidence="10 11">UDP-N-acetylmuramoyl-tripeptide--D-alanyl-D-alanine ligase</fullName>
        <ecNumber evidence="10 11">6.3.2.10</ecNumber>
    </recommendedName>
    <alternativeName>
        <fullName evidence="10">D-alanyl-D-alanine-adding enzyme</fullName>
    </alternativeName>
</protein>
<keyword evidence="1 10" id="KW-0963">Cytoplasm</keyword>
<dbReference type="InterPro" id="IPR036565">
    <property type="entry name" value="Mur-like_cat_sf"/>
</dbReference>
<keyword evidence="6 10" id="KW-0133">Cell shape</keyword>
<evidence type="ECO:0000256" key="7">
    <source>
        <dbReference type="ARBA" id="ARBA00022984"/>
    </source>
</evidence>